<evidence type="ECO:0008006" key="3">
    <source>
        <dbReference type="Google" id="ProtNLM"/>
    </source>
</evidence>
<dbReference type="InterPro" id="IPR024572">
    <property type="entry name" value="RcnB"/>
</dbReference>
<dbReference type="RefSeq" id="WP_005180017.1">
    <property type="nucleotide sequence ID" value="NZ_CP044455.1"/>
</dbReference>
<evidence type="ECO:0000313" key="2">
    <source>
        <dbReference type="Proteomes" id="UP000503440"/>
    </source>
</evidence>
<proteinExistence type="predicted"/>
<gene>
    <name evidence="1" type="ORF">FSC09_02505</name>
</gene>
<dbReference type="Proteomes" id="UP000503440">
    <property type="component" value="Chromosome"/>
</dbReference>
<dbReference type="Pfam" id="PF11776">
    <property type="entry name" value="RcnB"/>
    <property type="match status" value="1"/>
</dbReference>
<accession>A0A6C0Y0N6</accession>
<name>A0A6C0Y0N6_9GAMM</name>
<organism evidence="1 2">
    <name type="scientific">Acinetobacter indicus</name>
    <dbReference type="NCBI Taxonomy" id="756892"/>
    <lineage>
        <taxon>Bacteria</taxon>
        <taxon>Pseudomonadati</taxon>
        <taxon>Pseudomonadota</taxon>
        <taxon>Gammaproteobacteria</taxon>
        <taxon>Moraxellales</taxon>
        <taxon>Moraxellaceae</taxon>
        <taxon>Acinetobacter</taxon>
    </lineage>
</organism>
<protein>
    <recommendedName>
        <fullName evidence="3">RcnB family protein</fullName>
    </recommendedName>
</protein>
<dbReference type="AlphaFoldDB" id="A0A6C0Y0N6"/>
<dbReference type="EMBL" id="CP044455">
    <property type="protein sequence ID" value="QIC69365.1"/>
    <property type="molecule type" value="Genomic_DNA"/>
</dbReference>
<dbReference type="GeneID" id="69466759"/>
<evidence type="ECO:0000313" key="1">
    <source>
        <dbReference type="EMBL" id="QIC69365.1"/>
    </source>
</evidence>
<sequence length="141" mass="16253">MKRIQAGLWLGIGLSAISTLSLADTNRWASYQGVERKSHAQHYPQHRPSYPQHRPPQYYPPRPQWGHQPVRPGISIQYQAPTTIYQNSQSYSWVNGDPNVARIESSTQTIITDWRRLGLPAPPNGSYWIYENGRYILVPNR</sequence>
<dbReference type="Gene3D" id="3.10.450.160">
    <property type="entry name" value="inner membrane protein cigr"/>
    <property type="match status" value="1"/>
</dbReference>
<reference evidence="1 2" key="1">
    <citation type="submission" date="2019-09" db="EMBL/GenBank/DDBJ databases">
        <title>Non-baumannii Acinetobacter spp. carrying blaNDM-1 isolated in China.</title>
        <authorList>
            <person name="Cui C."/>
            <person name="Chen C."/>
            <person name="Sun J."/>
            <person name="Liu Y."/>
        </authorList>
    </citation>
    <scope>NUCLEOTIDE SEQUENCE [LARGE SCALE GENOMIC DNA]</scope>
    <source>
        <strain evidence="1 2">B18</strain>
    </source>
</reference>